<name>A0ABX8WNN3_9GAMM</name>
<dbReference type="EMBL" id="CP080544">
    <property type="protein sequence ID" value="QYR52760.1"/>
    <property type="molecule type" value="Genomic_DNA"/>
</dbReference>
<organism evidence="1 2">
    <name type="scientific">Lysobacter soyae</name>
    <dbReference type="NCBI Taxonomy" id="2764185"/>
    <lineage>
        <taxon>Bacteria</taxon>
        <taxon>Pseudomonadati</taxon>
        <taxon>Pseudomonadota</taxon>
        <taxon>Gammaproteobacteria</taxon>
        <taxon>Lysobacterales</taxon>
        <taxon>Lysobacteraceae</taxon>
        <taxon>Lysobacter</taxon>
    </lineage>
</organism>
<dbReference type="Proteomes" id="UP000824755">
    <property type="component" value="Chromosome"/>
</dbReference>
<evidence type="ECO:0000313" key="2">
    <source>
        <dbReference type="Proteomes" id="UP000824755"/>
    </source>
</evidence>
<proteinExistence type="predicted"/>
<gene>
    <name evidence="1" type="ORF">H8L67_09285</name>
</gene>
<sequence length="253" mass="27016">MQLHKTSLAKEVLARHGAELSQAQRRVLILCDGERSIDRIVGMLGMGALADIDGLVKQGFLSHDAQSAGEQIRSRPENGVKQLLGSLRSKRDEVAKQVSLATESIAQARAAKSATTVTTLIDSAHSTPAPAATAPVNTTRPAQRRSIAAAKMYMVDMLQLQRDMHASSIAVEMQTTTQEDELVDAMIAGMCFIHGHTKVSMAVRVAERLMEVLPEAHVDRVNAAWVALNAQDVDAAAAMSATATLATQAQPST</sequence>
<dbReference type="RefSeq" id="WP_220379552.1">
    <property type="nucleotide sequence ID" value="NZ_CP080544.1"/>
</dbReference>
<accession>A0ABX8WNN3</accession>
<evidence type="ECO:0000313" key="1">
    <source>
        <dbReference type="EMBL" id="QYR52760.1"/>
    </source>
</evidence>
<reference evidence="1 2" key="1">
    <citation type="submission" date="2021-08" db="EMBL/GenBank/DDBJ databases">
        <title>Lysobacter sp. strain CJ11 Genome sequencing and assembly.</title>
        <authorList>
            <person name="Kim I."/>
        </authorList>
    </citation>
    <scope>NUCLEOTIDE SEQUENCE [LARGE SCALE GENOMIC DNA]</scope>
    <source>
        <strain evidence="1 2">CJ11</strain>
    </source>
</reference>
<keyword evidence="2" id="KW-1185">Reference proteome</keyword>
<protein>
    <submittedName>
        <fullName evidence="1">Uncharacterized protein</fullName>
    </submittedName>
</protein>